<dbReference type="GO" id="GO:0030170">
    <property type="term" value="F:pyridoxal phosphate binding"/>
    <property type="evidence" value="ECO:0007669"/>
    <property type="project" value="InterPro"/>
</dbReference>
<dbReference type="InterPro" id="IPR015421">
    <property type="entry name" value="PyrdxlP-dep_Trfase_major"/>
</dbReference>
<dbReference type="PROSITE" id="PS00599">
    <property type="entry name" value="AA_TRANSFER_CLASS_2"/>
    <property type="match status" value="1"/>
</dbReference>
<protein>
    <recommendedName>
        <fullName evidence="7">serine C-palmitoyltransferase</fullName>
        <ecNumber evidence="7">2.3.1.50</ecNumber>
    </recommendedName>
</protein>
<comment type="cofactor">
    <cofactor evidence="1 18">
        <name>pyridoxal 5'-phosphate</name>
        <dbReference type="ChEBI" id="CHEBI:597326"/>
    </cofactor>
</comment>
<sequence length="606" mass="67908">MYLVTLLDGRNQNMVAHTEVSPQVSPEKILTAGECSKTRGSESVRSKGPDVLCEQNEIVNHKKSNHVAVAGSGTVPHPKKKSYKEEDCSLFVAFFTFLSYGVLLLVGYIKEFFVPVTTKEKNREEIELCSPFTNFTIYLSYGVLFFVGYVKEFFYPPSTKEKNREGYVPLYIGFESFYTRNVYRRIQDCWNRAICSVPGAEIDLMERYTPDYGWTIKHTGKTIRCINVGSYNYLGFAENKGPCHDAAEEVTREVGITTSSPRWELGTMEIHRKLESLVAEFLGVEDAITFGMGFATNVLNLPSLLGPGCLVLSDEFNHASLILGLRLSGATVKVFQHNNPEDLEKKLREAIVYGHSRTRRPWKKAVIVVEGIYSMEGSICDLPNLIRIKNKYKAYLYVDEAHSIGALGSHGGGVTDYYGVDPKEVDMHMGTFTKSFGAAGGYIAGSKDLINHLRVTSHAQVYAASMSPPVAQQIITSMVIIMGKDGSTEGRRRIQQLSRNVKYFRQRLRQMGFIVYGHDDSPVVPMILYLIPKISMFVRELTKRGVAGVGVGFPATKITGGRMRFCLSAAHTKEMLDKILKEVDEVGYLTASHYSREPKSQEPIEW</sequence>
<comment type="similarity">
    <text evidence="6 18">Belongs to the class-II pyridoxal-phosphate-dependent aminotransferase family.</text>
</comment>
<accession>A0AAE1PYA6</accession>
<keyword evidence="10" id="KW-0256">Endoplasmic reticulum</keyword>
<evidence type="ECO:0000313" key="22">
    <source>
        <dbReference type="Proteomes" id="UP001292094"/>
    </source>
</evidence>
<evidence type="ECO:0000256" key="8">
    <source>
        <dbReference type="ARBA" id="ARBA00022679"/>
    </source>
</evidence>
<dbReference type="GO" id="GO:0017059">
    <property type="term" value="C:serine palmitoyltransferase complex"/>
    <property type="evidence" value="ECO:0007669"/>
    <property type="project" value="TreeGrafter"/>
</dbReference>
<comment type="catalytic activity">
    <reaction evidence="17">
        <text>L-serine + hexadecanoyl-CoA + H(+) = 3-oxosphinganine + CO2 + CoA</text>
        <dbReference type="Rhea" id="RHEA:14761"/>
        <dbReference type="ChEBI" id="CHEBI:15378"/>
        <dbReference type="ChEBI" id="CHEBI:16526"/>
        <dbReference type="ChEBI" id="CHEBI:33384"/>
        <dbReference type="ChEBI" id="CHEBI:57287"/>
        <dbReference type="ChEBI" id="CHEBI:57379"/>
        <dbReference type="ChEBI" id="CHEBI:58299"/>
        <dbReference type="EC" id="2.3.1.50"/>
    </reaction>
</comment>
<dbReference type="GO" id="GO:0005783">
    <property type="term" value="C:endoplasmic reticulum"/>
    <property type="evidence" value="ECO:0007669"/>
    <property type="project" value="UniProtKB-SubCell"/>
</dbReference>
<dbReference type="Pfam" id="PF00155">
    <property type="entry name" value="Aminotran_1_2"/>
    <property type="match status" value="1"/>
</dbReference>
<dbReference type="InterPro" id="IPR001917">
    <property type="entry name" value="Aminotrans_II_pyridoxalP_BS"/>
</dbReference>
<comment type="subcellular location">
    <subcellularLocation>
        <location evidence="2">Endoplasmic reticulum</location>
    </subcellularLocation>
    <subcellularLocation>
        <location evidence="3">Membrane</location>
    </subcellularLocation>
</comment>
<evidence type="ECO:0000256" key="14">
    <source>
        <dbReference type="ARBA" id="ARBA00023098"/>
    </source>
</evidence>
<keyword evidence="16" id="KW-0012">Acyltransferase</keyword>
<reference evidence="21" key="1">
    <citation type="submission" date="2023-11" db="EMBL/GenBank/DDBJ databases">
        <title>Genome assemblies of two species of porcelain crab, Petrolisthes cinctipes and Petrolisthes manimaculis (Anomura: Porcellanidae).</title>
        <authorList>
            <person name="Angst P."/>
        </authorList>
    </citation>
    <scope>NUCLEOTIDE SEQUENCE</scope>
    <source>
        <strain evidence="21">PB745_02</strain>
        <tissue evidence="21">Gill</tissue>
    </source>
</reference>
<keyword evidence="8" id="KW-0808">Transferase</keyword>
<keyword evidence="9 19" id="KW-0812">Transmembrane</keyword>
<evidence type="ECO:0000313" key="21">
    <source>
        <dbReference type="EMBL" id="KAK4315940.1"/>
    </source>
</evidence>
<evidence type="ECO:0000256" key="9">
    <source>
        <dbReference type="ARBA" id="ARBA00022692"/>
    </source>
</evidence>
<dbReference type="EC" id="2.3.1.50" evidence="7"/>
<dbReference type="InterPro" id="IPR015422">
    <property type="entry name" value="PyrdxlP-dep_Trfase_small"/>
</dbReference>
<evidence type="ECO:0000256" key="3">
    <source>
        <dbReference type="ARBA" id="ARBA00004370"/>
    </source>
</evidence>
<feature type="domain" description="Aminotransferase class I/classII large" evidence="20">
    <location>
        <begin position="225"/>
        <end position="581"/>
    </location>
</feature>
<dbReference type="InterPro" id="IPR050087">
    <property type="entry name" value="AON_synthase_class-II"/>
</dbReference>
<dbReference type="Gene3D" id="3.40.640.10">
    <property type="entry name" value="Type I PLP-dependent aspartate aminotransferase-like (Major domain)"/>
    <property type="match status" value="1"/>
</dbReference>
<organism evidence="21 22">
    <name type="scientific">Petrolisthes manimaculis</name>
    <dbReference type="NCBI Taxonomy" id="1843537"/>
    <lineage>
        <taxon>Eukaryota</taxon>
        <taxon>Metazoa</taxon>
        <taxon>Ecdysozoa</taxon>
        <taxon>Arthropoda</taxon>
        <taxon>Crustacea</taxon>
        <taxon>Multicrustacea</taxon>
        <taxon>Malacostraca</taxon>
        <taxon>Eumalacostraca</taxon>
        <taxon>Eucarida</taxon>
        <taxon>Decapoda</taxon>
        <taxon>Pleocyemata</taxon>
        <taxon>Anomura</taxon>
        <taxon>Galatheoidea</taxon>
        <taxon>Porcellanidae</taxon>
        <taxon>Petrolisthes</taxon>
    </lineage>
</organism>
<feature type="transmembrane region" description="Helical" evidence="19">
    <location>
        <begin position="88"/>
        <end position="109"/>
    </location>
</feature>
<dbReference type="CDD" id="cd06454">
    <property type="entry name" value="KBL_like"/>
    <property type="match status" value="1"/>
</dbReference>
<dbReference type="PANTHER" id="PTHR13693:SF3">
    <property type="entry name" value="LD36009P"/>
    <property type="match status" value="1"/>
</dbReference>
<dbReference type="Gene3D" id="3.90.1150.10">
    <property type="entry name" value="Aspartate Aminotransferase, domain 1"/>
    <property type="match status" value="1"/>
</dbReference>
<keyword evidence="14" id="KW-0443">Lipid metabolism</keyword>
<evidence type="ECO:0000256" key="18">
    <source>
        <dbReference type="RuleBase" id="RU003693"/>
    </source>
</evidence>
<dbReference type="FunFam" id="3.40.640.10:FF:000047">
    <property type="entry name" value="serine palmitoyltransferase 2 isoform X1"/>
    <property type="match status" value="1"/>
</dbReference>
<proteinExistence type="inferred from homology"/>
<keyword evidence="12" id="KW-0746">Sphingolipid metabolism</keyword>
<evidence type="ECO:0000259" key="20">
    <source>
        <dbReference type="Pfam" id="PF00155"/>
    </source>
</evidence>
<dbReference type="InterPro" id="IPR004839">
    <property type="entry name" value="Aminotransferase_I/II_large"/>
</dbReference>
<dbReference type="GO" id="GO:0046513">
    <property type="term" value="P:ceramide biosynthetic process"/>
    <property type="evidence" value="ECO:0007669"/>
    <property type="project" value="TreeGrafter"/>
</dbReference>
<evidence type="ECO:0000256" key="10">
    <source>
        <dbReference type="ARBA" id="ARBA00022824"/>
    </source>
</evidence>
<evidence type="ECO:0000256" key="19">
    <source>
        <dbReference type="SAM" id="Phobius"/>
    </source>
</evidence>
<evidence type="ECO:0000256" key="11">
    <source>
        <dbReference type="ARBA" id="ARBA00022898"/>
    </source>
</evidence>
<dbReference type="AlphaFoldDB" id="A0AAE1PYA6"/>
<comment type="pathway">
    <text evidence="4">Lipid metabolism; sphingolipid metabolism.</text>
</comment>
<dbReference type="InterPro" id="IPR015424">
    <property type="entry name" value="PyrdxlP-dep_Trfase"/>
</dbReference>
<dbReference type="SUPFAM" id="SSF53383">
    <property type="entry name" value="PLP-dependent transferases"/>
    <property type="match status" value="1"/>
</dbReference>
<comment type="caution">
    <text evidence="21">The sequence shown here is derived from an EMBL/GenBank/DDBJ whole genome shotgun (WGS) entry which is preliminary data.</text>
</comment>
<evidence type="ECO:0000256" key="2">
    <source>
        <dbReference type="ARBA" id="ARBA00004240"/>
    </source>
</evidence>
<dbReference type="GO" id="GO:0004758">
    <property type="term" value="F:serine C-palmitoyltransferase activity"/>
    <property type="evidence" value="ECO:0007669"/>
    <property type="project" value="UniProtKB-EC"/>
</dbReference>
<evidence type="ECO:0000256" key="5">
    <source>
        <dbReference type="ARBA" id="ARBA00004991"/>
    </source>
</evidence>
<evidence type="ECO:0000256" key="17">
    <source>
        <dbReference type="ARBA" id="ARBA00048528"/>
    </source>
</evidence>
<dbReference type="GO" id="GO:0016020">
    <property type="term" value="C:membrane"/>
    <property type="evidence" value="ECO:0007669"/>
    <property type="project" value="UniProtKB-SubCell"/>
</dbReference>
<dbReference type="Proteomes" id="UP001292094">
    <property type="component" value="Unassembled WGS sequence"/>
</dbReference>
<evidence type="ECO:0000256" key="16">
    <source>
        <dbReference type="ARBA" id="ARBA00023315"/>
    </source>
</evidence>
<keyword evidence="13 19" id="KW-1133">Transmembrane helix</keyword>
<name>A0AAE1PYA6_9EUCA</name>
<feature type="transmembrane region" description="Helical" evidence="19">
    <location>
        <begin position="135"/>
        <end position="154"/>
    </location>
</feature>
<evidence type="ECO:0000256" key="6">
    <source>
        <dbReference type="ARBA" id="ARBA00008392"/>
    </source>
</evidence>
<dbReference type="EMBL" id="JAWZYT010001063">
    <property type="protein sequence ID" value="KAK4315940.1"/>
    <property type="molecule type" value="Genomic_DNA"/>
</dbReference>
<gene>
    <name evidence="21" type="ORF">Pmani_012853</name>
</gene>
<comment type="pathway">
    <text evidence="5">Sphingolipid metabolism.</text>
</comment>
<keyword evidence="11 18" id="KW-0663">Pyridoxal phosphate</keyword>
<evidence type="ECO:0000256" key="15">
    <source>
        <dbReference type="ARBA" id="ARBA00023136"/>
    </source>
</evidence>
<evidence type="ECO:0000256" key="13">
    <source>
        <dbReference type="ARBA" id="ARBA00022989"/>
    </source>
</evidence>
<dbReference type="PANTHER" id="PTHR13693">
    <property type="entry name" value="CLASS II AMINOTRANSFERASE/8-AMINO-7-OXONONANOATE SYNTHASE"/>
    <property type="match status" value="1"/>
</dbReference>
<evidence type="ECO:0000256" key="4">
    <source>
        <dbReference type="ARBA" id="ARBA00004760"/>
    </source>
</evidence>
<dbReference type="GO" id="GO:0046512">
    <property type="term" value="P:sphingosine biosynthetic process"/>
    <property type="evidence" value="ECO:0007669"/>
    <property type="project" value="TreeGrafter"/>
</dbReference>
<keyword evidence="22" id="KW-1185">Reference proteome</keyword>
<evidence type="ECO:0000256" key="12">
    <source>
        <dbReference type="ARBA" id="ARBA00022919"/>
    </source>
</evidence>
<evidence type="ECO:0000256" key="7">
    <source>
        <dbReference type="ARBA" id="ARBA00013220"/>
    </source>
</evidence>
<evidence type="ECO:0000256" key="1">
    <source>
        <dbReference type="ARBA" id="ARBA00001933"/>
    </source>
</evidence>
<keyword evidence="15 19" id="KW-0472">Membrane</keyword>